<feature type="region of interest" description="Disordered" evidence="2">
    <location>
        <begin position="49"/>
        <end position="71"/>
    </location>
</feature>
<dbReference type="InterPro" id="IPR000195">
    <property type="entry name" value="Rab-GAP-TBC_dom"/>
</dbReference>
<dbReference type="SUPFAM" id="SSF47923">
    <property type="entry name" value="Ypt/Rab-GAP domain of gyp1p"/>
    <property type="match status" value="2"/>
</dbReference>
<dbReference type="Proteomes" id="UP000007014">
    <property type="component" value="Chromosome 11"/>
</dbReference>
<feature type="compositionally biased region" description="Polar residues" evidence="2">
    <location>
        <begin position="342"/>
        <end position="352"/>
    </location>
</feature>
<dbReference type="STRING" id="280699.M1V892"/>
<dbReference type="HOGENOM" id="CLU_004457_4_0_1"/>
<keyword evidence="1" id="KW-0343">GTPase activation</keyword>
<evidence type="ECO:0000256" key="2">
    <source>
        <dbReference type="SAM" id="MobiDB-lite"/>
    </source>
</evidence>
<dbReference type="GO" id="GO:0005096">
    <property type="term" value="F:GTPase activator activity"/>
    <property type="evidence" value="ECO:0007669"/>
    <property type="project" value="UniProtKB-KW"/>
</dbReference>
<gene>
    <name evidence="4" type="ORF">CYME_CMK029C</name>
</gene>
<dbReference type="AlphaFoldDB" id="M1V892"/>
<dbReference type="SMART" id="SM00164">
    <property type="entry name" value="TBC"/>
    <property type="match status" value="1"/>
</dbReference>
<dbReference type="KEGG" id="cme:CYME_CMK029C"/>
<evidence type="ECO:0000313" key="5">
    <source>
        <dbReference type="Proteomes" id="UP000007014"/>
    </source>
</evidence>
<evidence type="ECO:0000259" key="3">
    <source>
        <dbReference type="PROSITE" id="PS50086"/>
    </source>
</evidence>
<feature type="region of interest" description="Disordered" evidence="2">
    <location>
        <begin position="322"/>
        <end position="367"/>
    </location>
</feature>
<dbReference type="EMBL" id="AP006493">
    <property type="protein sequence ID" value="BAM80424.1"/>
    <property type="molecule type" value="Genomic_DNA"/>
</dbReference>
<keyword evidence="5" id="KW-1185">Reference proteome</keyword>
<dbReference type="Gene3D" id="1.10.472.80">
    <property type="entry name" value="Ypt/Rab-GAP domain of gyp1p, domain 3"/>
    <property type="match status" value="1"/>
</dbReference>
<accession>M1V892</accession>
<dbReference type="Pfam" id="PF00566">
    <property type="entry name" value="RabGAP-TBC"/>
    <property type="match status" value="1"/>
</dbReference>
<evidence type="ECO:0000256" key="1">
    <source>
        <dbReference type="ARBA" id="ARBA00022468"/>
    </source>
</evidence>
<feature type="region of interest" description="Disordered" evidence="2">
    <location>
        <begin position="255"/>
        <end position="286"/>
    </location>
</feature>
<name>M1V892_CYAM1</name>
<reference evidence="4 5" key="2">
    <citation type="journal article" date="2007" name="BMC Biol.">
        <title>A 100%-complete sequence reveals unusually simple genomic features in the hot-spring red alga Cyanidioschyzon merolae.</title>
        <authorList>
            <person name="Nozaki H."/>
            <person name="Takano H."/>
            <person name="Misumi O."/>
            <person name="Terasawa K."/>
            <person name="Matsuzaki M."/>
            <person name="Maruyama S."/>
            <person name="Nishida K."/>
            <person name="Yagisawa F."/>
            <person name="Yoshida Y."/>
            <person name="Fujiwara T."/>
            <person name="Takio S."/>
            <person name="Tamura K."/>
            <person name="Chung S.J."/>
            <person name="Nakamura S."/>
            <person name="Kuroiwa H."/>
            <person name="Tanaka K."/>
            <person name="Sato N."/>
            <person name="Kuroiwa T."/>
        </authorList>
    </citation>
    <scope>NUCLEOTIDE SEQUENCE [LARGE SCALE GENOMIC DNA]</scope>
    <source>
        <strain evidence="4 5">10D</strain>
    </source>
</reference>
<dbReference type="RefSeq" id="XP_005536460.1">
    <property type="nucleotide sequence ID" value="XM_005536403.1"/>
</dbReference>
<reference evidence="4 5" key="1">
    <citation type="journal article" date="2004" name="Nature">
        <title>Genome sequence of the ultrasmall unicellular red alga Cyanidioschyzon merolae 10D.</title>
        <authorList>
            <person name="Matsuzaki M."/>
            <person name="Misumi O."/>
            <person name="Shin-i T."/>
            <person name="Maruyama S."/>
            <person name="Takahara M."/>
            <person name="Miyagishima S."/>
            <person name="Mori T."/>
            <person name="Nishida K."/>
            <person name="Yagisawa F."/>
            <person name="Nishida K."/>
            <person name="Yoshida Y."/>
            <person name="Nishimura Y."/>
            <person name="Nakao S."/>
            <person name="Kobayashi T."/>
            <person name="Momoyama Y."/>
            <person name="Higashiyama T."/>
            <person name="Minoda A."/>
            <person name="Sano M."/>
            <person name="Nomoto H."/>
            <person name="Oishi K."/>
            <person name="Hayashi H."/>
            <person name="Ohta F."/>
            <person name="Nishizaka S."/>
            <person name="Haga S."/>
            <person name="Miura S."/>
            <person name="Morishita T."/>
            <person name="Kabeya Y."/>
            <person name="Terasawa K."/>
            <person name="Suzuki Y."/>
            <person name="Ishii Y."/>
            <person name="Asakawa S."/>
            <person name="Takano H."/>
            <person name="Ohta N."/>
            <person name="Kuroiwa H."/>
            <person name="Tanaka K."/>
            <person name="Shimizu N."/>
            <person name="Sugano S."/>
            <person name="Sato N."/>
            <person name="Nozaki H."/>
            <person name="Ogasawara N."/>
            <person name="Kohara Y."/>
            <person name="Kuroiwa T."/>
        </authorList>
    </citation>
    <scope>NUCLEOTIDE SEQUENCE [LARGE SCALE GENOMIC DNA]</scope>
    <source>
        <strain evidence="4 5">10D</strain>
    </source>
</reference>
<dbReference type="OrthoDB" id="5926at2759"/>
<proteinExistence type="predicted"/>
<dbReference type="Gene3D" id="1.10.8.270">
    <property type="entry name" value="putative rabgap domain of human tbc1 domain family member 14 like domains"/>
    <property type="match status" value="1"/>
</dbReference>
<dbReference type="OMA" id="NRKECNP"/>
<feature type="domain" description="Rab-GAP TBC" evidence="3">
    <location>
        <begin position="429"/>
        <end position="641"/>
    </location>
</feature>
<feature type="compositionally biased region" description="Low complexity" evidence="2">
    <location>
        <begin position="274"/>
        <end position="284"/>
    </location>
</feature>
<dbReference type="Gramene" id="CMK029CT">
    <property type="protein sequence ID" value="CMK029CT"/>
    <property type="gene ID" value="CMK029C"/>
</dbReference>
<dbReference type="PANTHER" id="PTHR22957:SF502">
    <property type="entry name" value="SMALL G PROTEIN SIGNALING MODULATOR 2-RELATED"/>
    <property type="match status" value="1"/>
</dbReference>
<sequence>MSVSRDVCEPAPPRTGVSESSLWDCALYLYKRENVLLVLTANDRRPGALGLERRQRSQGAGAPAADTGGHAESSTASVWVFWAPYEPSTKHRELCQTDTARVSPEDKATFSRRHGASQPLDRGDPHAFSVCVGDLLALRRHLPAIGSPRVCFTKKGGEMLPELAFQEGGLRDFLSALRRHIELEPDSTDPDLFYVRAAIADDCPRSRKASNVQISNKGFRVQPRTNRRFSASPAAIAMLVQEQPSHIQSGPVVIPQAPSANPRLCEQQHRHASEASSPSAVSGSSREDSIFGTTLAAEEELTFHLLERFAQITRLARTATSSLSAAYRQRRTRGRRTASSTVTDDANPNAASKDNEYPAVSEDATSDEPLASVTVQYENGEIIPPLRTLDRDFARYRPLRAAAGVSREAFQRGRRLDPLAMRRAIFAGGLEEDARADAWPYLLGVFDWTISPEEEQEQRSRLEKEYVVLREQWRSISEKQERRFTKYRDRRAQIEKDVVRTDRNVDLFRNDDSVALSQLFNILLTHAFFNFDLGYCQGMSDLAAPIVYVLGAKDEALAFWCFAALMDVLERNFRKDQSGMNEELARLAIITKHIDGGLYEYLKQQQADNFYFCYRWLLVRFKREFPFEQVLYLWDVMWAAPGSVGGGLFHLYVAAALLELHRDVILQYRLSADELFSYASRMAMRNDAELVIAKAETLFKEFGLPAEIELQLTQKRLI</sequence>
<protein>
    <submittedName>
        <fullName evidence="4">Similar to GTPase activating protein</fullName>
    </submittedName>
</protein>
<dbReference type="eggNOG" id="KOG2197">
    <property type="taxonomic scope" value="Eukaryota"/>
</dbReference>
<evidence type="ECO:0000313" key="4">
    <source>
        <dbReference type="EMBL" id="BAM80424.1"/>
    </source>
</evidence>
<dbReference type="GeneID" id="16994410"/>
<organism evidence="4 5">
    <name type="scientific">Cyanidioschyzon merolae (strain NIES-3377 / 10D)</name>
    <name type="common">Unicellular red alga</name>
    <dbReference type="NCBI Taxonomy" id="280699"/>
    <lineage>
        <taxon>Eukaryota</taxon>
        <taxon>Rhodophyta</taxon>
        <taxon>Bangiophyceae</taxon>
        <taxon>Cyanidiales</taxon>
        <taxon>Cyanidiaceae</taxon>
        <taxon>Cyanidioschyzon</taxon>
    </lineage>
</organism>
<dbReference type="PROSITE" id="PS50086">
    <property type="entry name" value="TBC_RABGAP"/>
    <property type="match status" value="1"/>
</dbReference>
<dbReference type="InterPro" id="IPR035969">
    <property type="entry name" value="Rab-GAP_TBC_sf"/>
</dbReference>
<dbReference type="PANTHER" id="PTHR22957">
    <property type="entry name" value="TBC1 DOMAIN FAMILY MEMBER GTPASE-ACTIVATING PROTEIN"/>
    <property type="match status" value="1"/>
</dbReference>